<dbReference type="PANTHER" id="PTHR32331">
    <property type="entry name" value="UPF0313 PROTEIN YGIQ"/>
    <property type="match status" value="1"/>
</dbReference>
<keyword evidence="4 6" id="KW-0408">Iron</keyword>
<dbReference type="Pfam" id="PF08497">
    <property type="entry name" value="Radical_SAM_N"/>
    <property type="match status" value="1"/>
</dbReference>
<dbReference type="Proteomes" id="UP000007054">
    <property type="component" value="Chromosome"/>
</dbReference>
<feature type="region of interest" description="Disordered" evidence="7">
    <location>
        <begin position="589"/>
        <end position="631"/>
    </location>
</feature>
<dbReference type="HAMAP" id="MF_01251">
    <property type="entry name" value="UPF0313"/>
    <property type="match status" value="1"/>
</dbReference>
<evidence type="ECO:0000256" key="5">
    <source>
        <dbReference type="ARBA" id="ARBA00023014"/>
    </source>
</evidence>
<proteinExistence type="inferred from homology"/>
<feature type="binding site" evidence="6">
    <location>
        <position position="316"/>
    </location>
    <ligand>
        <name>[4Fe-4S] cluster</name>
        <dbReference type="ChEBI" id="CHEBI:49883"/>
        <note>4Fe-4S-S-AdoMet</note>
    </ligand>
</feature>
<keyword evidence="5 6" id="KW-0411">Iron-sulfur</keyword>
<keyword evidence="2 6" id="KW-0949">S-adenosyl-L-methionine</keyword>
<dbReference type="InterPro" id="IPR024560">
    <property type="entry name" value="UPF0313_C"/>
</dbReference>
<comment type="cofactor">
    <cofactor evidence="6">
        <name>[4Fe-4S] cluster</name>
        <dbReference type="ChEBI" id="CHEBI:49883"/>
    </cofactor>
    <text evidence="6">Binds 1 [4Fe-4S] cluster. The cluster is coordinated with 3 cysteines and an exchangeable S-adenosyl-L-methionine.</text>
</comment>
<feature type="binding site" evidence="6">
    <location>
        <position position="313"/>
    </location>
    <ligand>
        <name>[4Fe-4S] cluster</name>
        <dbReference type="ChEBI" id="CHEBI:49883"/>
        <note>4Fe-4S-S-AdoMet</note>
    </ligand>
</feature>
<dbReference type="GO" id="GO:0005506">
    <property type="term" value="F:iron ion binding"/>
    <property type="evidence" value="ECO:0007669"/>
    <property type="project" value="UniProtKB-UniRule"/>
</dbReference>
<dbReference type="GO" id="GO:0051539">
    <property type="term" value="F:4 iron, 4 sulfur cluster binding"/>
    <property type="evidence" value="ECO:0007669"/>
    <property type="project" value="UniProtKB-KW"/>
</dbReference>
<dbReference type="SFLD" id="SFLDG01069">
    <property type="entry name" value="UPF0313"/>
    <property type="match status" value="1"/>
</dbReference>
<dbReference type="InterPro" id="IPR013704">
    <property type="entry name" value="UPF0313_N"/>
</dbReference>
<organism evidence="9 10">
    <name type="scientific">Ruminococcus champanellensis (strain DSM 18848 / JCM 17042 / KCTC 15320 / 18P13)</name>
    <dbReference type="NCBI Taxonomy" id="213810"/>
    <lineage>
        <taxon>Bacteria</taxon>
        <taxon>Bacillati</taxon>
        <taxon>Bacillota</taxon>
        <taxon>Clostridia</taxon>
        <taxon>Eubacteriales</taxon>
        <taxon>Oscillospiraceae</taxon>
        <taxon>Ruminococcus</taxon>
    </lineage>
</organism>
<dbReference type="InterPro" id="IPR058240">
    <property type="entry name" value="rSAM_sf"/>
</dbReference>
<dbReference type="InterPro" id="IPR023404">
    <property type="entry name" value="rSAM_horseshoe"/>
</dbReference>
<evidence type="ECO:0000313" key="9">
    <source>
        <dbReference type="EMBL" id="CBL18227.1"/>
    </source>
</evidence>
<evidence type="ECO:0000259" key="8">
    <source>
        <dbReference type="PROSITE" id="PS51918"/>
    </source>
</evidence>
<keyword evidence="3 6" id="KW-0479">Metal-binding</keyword>
<evidence type="ECO:0000256" key="1">
    <source>
        <dbReference type="ARBA" id="ARBA00022485"/>
    </source>
</evidence>
<dbReference type="PROSITE" id="PS51918">
    <property type="entry name" value="RADICAL_SAM"/>
    <property type="match status" value="1"/>
</dbReference>
<name>D4LF32_RUMC1</name>
<sequence>MPDTGMMPMTREELNARGIDVPDFVYVIGDAYVDHPSFGAAIISRVLEAKGFSVAIVSQPDWRSDRDFTRFGRPRLGFLVTSGNIDSMVAHYTAAKRKRSEDAYSPGGKAGKRPDRAVLVYCQKIRQLYGDIPLIIGGLEASLRRFAHYDYWDDRVRPSILEESGADLLLFGMGEHSILEVAQGLRDGIPVGELTEIRGSCYMTAPEHTPFGAAECPSYAQVCESKKAYAKACRIQYDQQDEVYGKRVIQRHGSRMLVQNPPALSLTTEELDWVYSLPYTRTYHPSYEPQGGVPGIAEVQFSITHNRGCFGFCNFCSIALHQGRRITVRSEESVIREAERIVQMPNFKGYIHDVGGPTANFRHPSCEKQLTAGLCKGKKCLAPTPCKGLHADHREYLHMLRRLRKIKGVKRVFIRSGIRYDYLMADPDDTFLRELIRYHVSGQLKVAPEHCAAAVLDKMGKPHIEAYLAFQKKFYEITKGMGKEQYLVPYLMSSHPGSTLQAAVELAVFLKQQHIHPEQVQDFYPTPGTLSTCMFYTELDPYTMEPVYVPKTPEEKAMQRALLQYFQPKNKALVLAALKKAGRRDLIGTGPDCLVAPEEPARRIPAADRNRSRKDGQKWRKGKGTDRRGKR</sequence>
<dbReference type="AlphaFoldDB" id="D4LF32"/>
<evidence type="ECO:0000256" key="6">
    <source>
        <dbReference type="HAMAP-Rule" id="MF_01251"/>
    </source>
</evidence>
<dbReference type="SFLD" id="SFLDG01082">
    <property type="entry name" value="B12-binding_domain_containing"/>
    <property type="match status" value="1"/>
</dbReference>
<dbReference type="SFLD" id="SFLDS00029">
    <property type="entry name" value="Radical_SAM"/>
    <property type="match status" value="1"/>
</dbReference>
<dbReference type="EMBL" id="FP929052">
    <property type="protein sequence ID" value="CBL18227.1"/>
    <property type="molecule type" value="Genomic_DNA"/>
</dbReference>
<dbReference type="SUPFAM" id="SSF102114">
    <property type="entry name" value="Radical SAM enzymes"/>
    <property type="match status" value="1"/>
</dbReference>
<dbReference type="KEGG" id="rch:RUM_22170"/>
<dbReference type="RefSeq" id="WP_015559133.1">
    <property type="nucleotide sequence ID" value="NC_021039.1"/>
</dbReference>
<evidence type="ECO:0000256" key="4">
    <source>
        <dbReference type="ARBA" id="ARBA00023004"/>
    </source>
</evidence>
<dbReference type="Gene3D" id="3.80.30.20">
    <property type="entry name" value="tm_1862 like domain"/>
    <property type="match status" value="1"/>
</dbReference>
<reference evidence="9" key="2">
    <citation type="submission" date="2010-03" db="EMBL/GenBank/DDBJ databases">
        <authorList>
            <person name="Pajon A."/>
        </authorList>
    </citation>
    <scope>NUCLEOTIDE SEQUENCE</scope>
    <source>
        <strain evidence="9">Type strain: 18P13</strain>
    </source>
</reference>
<reference evidence="9" key="1">
    <citation type="submission" date="2010-03" db="EMBL/GenBank/DDBJ databases">
        <title>The genome sequence of Ruminococcus sp. 18P13.</title>
        <authorList>
            <consortium name="metaHIT consortium -- http://www.metahit.eu/"/>
            <person name="Pajon A."/>
            <person name="Turner K."/>
            <person name="Parkhill J."/>
            <person name="Bernalier A."/>
        </authorList>
    </citation>
    <scope>NUCLEOTIDE SEQUENCE [LARGE SCALE GENOMIC DNA]</scope>
    <source>
        <strain evidence="9">Type strain: 18P13</strain>
    </source>
</reference>
<evidence type="ECO:0000256" key="7">
    <source>
        <dbReference type="SAM" id="MobiDB-lite"/>
    </source>
</evidence>
<dbReference type="SMART" id="SM00729">
    <property type="entry name" value="Elp3"/>
    <property type="match status" value="1"/>
</dbReference>
<dbReference type="PATRIC" id="fig|213810.4.peg.2104"/>
<evidence type="ECO:0000313" key="10">
    <source>
        <dbReference type="Proteomes" id="UP000007054"/>
    </source>
</evidence>
<dbReference type="Pfam" id="PF11842">
    <property type="entry name" value="DUF3362"/>
    <property type="match status" value="1"/>
</dbReference>
<dbReference type="InterPro" id="IPR022946">
    <property type="entry name" value="UPF0313"/>
</dbReference>
<gene>
    <name evidence="9" type="ordered locus">RUM_22170</name>
</gene>
<evidence type="ECO:0000256" key="2">
    <source>
        <dbReference type="ARBA" id="ARBA00022691"/>
    </source>
</evidence>
<dbReference type="PANTHER" id="PTHR32331:SF0">
    <property type="entry name" value="UPF0313 PROTEIN YGIQ"/>
    <property type="match status" value="1"/>
</dbReference>
<dbReference type="GO" id="GO:0003824">
    <property type="term" value="F:catalytic activity"/>
    <property type="evidence" value="ECO:0007669"/>
    <property type="project" value="InterPro"/>
</dbReference>
<keyword evidence="10" id="KW-1185">Reference proteome</keyword>
<accession>D4LF32</accession>
<protein>
    <submittedName>
        <fullName evidence="9">Fe-S oxidoreductase</fullName>
    </submittedName>
</protein>
<dbReference type="InterPro" id="IPR006638">
    <property type="entry name" value="Elp3/MiaA/NifB-like_rSAM"/>
</dbReference>
<feature type="domain" description="Radical SAM core" evidence="8">
    <location>
        <begin position="291"/>
        <end position="567"/>
    </location>
</feature>
<keyword evidence="1 6" id="KW-0004">4Fe-4S</keyword>
<evidence type="ECO:0000256" key="3">
    <source>
        <dbReference type="ARBA" id="ARBA00022723"/>
    </source>
</evidence>
<dbReference type="GeneID" id="83156871"/>
<feature type="binding site" evidence="6">
    <location>
        <position position="309"/>
    </location>
    <ligand>
        <name>[4Fe-4S] cluster</name>
        <dbReference type="ChEBI" id="CHEBI:49883"/>
        <note>4Fe-4S-S-AdoMet</note>
    </ligand>
</feature>
<dbReference type="BioCyc" id="RCHA213810:RUM_RS10765-MONOMER"/>
<dbReference type="InterPro" id="IPR007197">
    <property type="entry name" value="rSAM"/>
</dbReference>
<dbReference type="HOGENOM" id="CLU_018288_2_0_9"/>
<dbReference type="NCBIfam" id="TIGR03904">
    <property type="entry name" value="SAM_YgiQ"/>
    <property type="match status" value="1"/>
</dbReference>
<comment type="similarity">
    <text evidence="6">Belongs to the UPF0313 family.</text>
</comment>
<feature type="compositionally biased region" description="Basic and acidic residues" evidence="7">
    <location>
        <begin position="599"/>
        <end position="631"/>
    </location>
</feature>